<feature type="transmembrane region" description="Helical" evidence="6">
    <location>
        <begin position="434"/>
        <end position="452"/>
    </location>
</feature>
<dbReference type="GO" id="GO:0022857">
    <property type="term" value="F:transmembrane transporter activity"/>
    <property type="evidence" value="ECO:0007669"/>
    <property type="project" value="InterPro"/>
</dbReference>
<evidence type="ECO:0000256" key="2">
    <source>
        <dbReference type="ARBA" id="ARBA00022448"/>
    </source>
</evidence>
<evidence type="ECO:0000313" key="8">
    <source>
        <dbReference type="Proteomes" id="UP000323454"/>
    </source>
</evidence>
<dbReference type="Gene3D" id="1.20.1740.10">
    <property type="entry name" value="Amino acid/polyamine transporter I"/>
    <property type="match status" value="1"/>
</dbReference>
<dbReference type="GO" id="GO:0016020">
    <property type="term" value="C:membrane"/>
    <property type="evidence" value="ECO:0007669"/>
    <property type="project" value="UniProtKB-SubCell"/>
</dbReference>
<dbReference type="OrthoDB" id="8274074at2"/>
<feature type="transmembrane region" description="Helical" evidence="6">
    <location>
        <begin position="235"/>
        <end position="257"/>
    </location>
</feature>
<dbReference type="PANTHER" id="PTHR45649:SF26">
    <property type="entry name" value="OS04G0435100 PROTEIN"/>
    <property type="match status" value="1"/>
</dbReference>
<organism evidence="7 8">
    <name type="scientific">Solihabitans fulvus</name>
    <dbReference type="NCBI Taxonomy" id="1892852"/>
    <lineage>
        <taxon>Bacteria</taxon>
        <taxon>Bacillati</taxon>
        <taxon>Actinomycetota</taxon>
        <taxon>Actinomycetes</taxon>
        <taxon>Pseudonocardiales</taxon>
        <taxon>Pseudonocardiaceae</taxon>
        <taxon>Solihabitans</taxon>
    </lineage>
</organism>
<dbReference type="InterPro" id="IPR002293">
    <property type="entry name" value="AA/rel_permease1"/>
</dbReference>
<evidence type="ECO:0000256" key="3">
    <source>
        <dbReference type="ARBA" id="ARBA00022692"/>
    </source>
</evidence>
<evidence type="ECO:0000256" key="1">
    <source>
        <dbReference type="ARBA" id="ARBA00004141"/>
    </source>
</evidence>
<sequence>MSAFSNFAVSFTIISVLSGCLTLYGYGMTTGGPALITWGWPVVGLMTLLVGLAMAEVCSSFPTAGGLYYWSAKLARRNAPAWSWFTGWFNFLGQVAVTAGVDFGAAFFLNALLDLQFGFDARPWHTVLLLGIILVAHGLLNTFGVRLVAVLSSVSVWWHLLGVLVIVGVLAIVPAHHQSAGFVFGHFVNTTGWGSSIYVVLLGLLLAQYTFTGYDASAHMTEETHDAAVSGPRGIVLSILVSLVAGWILLIGITFAIQSYDGAVNSATGVPPAQIFIDAVGATGGKLLLLIAIGAQLFCGMSSVTANSRMIYAFSRDGALPGSAIWHRVNSRTRTPTNAVWLAAGGAFVLGLPYLWNNTAYAAVTSIAVIGLYIAYVIPTFLRLRQGADFERGPWHLGRYSGLVGTVAVVWVVFITILFMLPTTSPVTWEHFNYTPLAVLVVLGFAGVWWLTSARNWFTGPKVQGSPEELAAIEHELESLA</sequence>
<accession>A0A5B2X6I3</accession>
<keyword evidence="5 6" id="KW-0472">Membrane</keyword>
<feature type="transmembrane region" description="Helical" evidence="6">
    <location>
        <begin position="91"/>
        <end position="112"/>
    </location>
</feature>
<protein>
    <submittedName>
        <fullName evidence="7">Amino acid permease</fullName>
    </submittedName>
</protein>
<evidence type="ECO:0000256" key="6">
    <source>
        <dbReference type="SAM" id="Phobius"/>
    </source>
</evidence>
<feature type="transmembrane region" description="Helical" evidence="6">
    <location>
        <begin position="287"/>
        <end position="306"/>
    </location>
</feature>
<keyword evidence="4 6" id="KW-1133">Transmembrane helix</keyword>
<feature type="transmembrane region" description="Helical" evidence="6">
    <location>
        <begin position="7"/>
        <end position="26"/>
    </location>
</feature>
<name>A0A5B2X6I3_9PSEU</name>
<dbReference type="Proteomes" id="UP000323454">
    <property type="component" value="Unassembled WGS sequence"/>
</dbReference>
<dbReference type="AlphaFoldDB" id="A0A5B2X6I3"/>
<evidence type="ECO:0000313" key="7">
    <source>
        <dbReference type="EMBL" id="KAA2258854.1"/>
    </source>
</evidence>
<dbReference type="RefSeq" id="WP_149851900.1">
    <property type="nucleotide sequence ID" value="NZ_VUOB01000041.1"/>
</dbReference>
<dbReference type="Pfam" id="PF13520">
    <property type="entry name" value="AA_permease_2"/>
    <property type="match status" value="1"/>
</dbReference>
<reference evidence="7 8" key="2">
    <citation type="submission" date="2019-09" db="EMBL/GenBank/DDBJ databases">
        <authorList>
            <person name="Jin C."/>
        </authorList>
    </citation>
    <scope>NUCLEOTIDE SEQUENCE [LARGE SCALE GENOMIC DNA]</scope>
    <source>
        <strain evidence="7 8">AN110305</strain>
    </source>
</reference>
<dbReference type="PIRSF" id="PIRSF006060">
    <property type="entry name" value="AA_transporter"/>
    <property type="match status" value="1"/>
</dbReference>
<comment type="caution">
    <text evidence="7">The sequence shown here is derived from an EMBL/GenBank/DDBJ whole genome shotgun (WGS) entry which is preliminary data.</text>
</comment>
<keyword evidence="3 6" id="KW-0812">Transmembrane</keyword>
<dbReference type="EMBL" id="VUOB01000041">
    <property type="protein sequence ID" value="KAA2258854.1"/>
    <property type="molecule type" value="Genomic_DNA"/>
</dbReference>
<feature type="transmembrane region" description="Helical" evidence="6">
    <location>
        <begin position="362"/>
        <end position="382"/>
    </location>
</feature>
<feature type="transmembrane region" description="Helical" evidence="6">
    <location>
        <begin position="338"/>
        <end position="356"/>
    </location>
</feature>
<reference evidence="7 8" key="1">
    <citation type="submission" date="2019-09" db="EMBL/GenBank/DDBJ databases">
        <title>Goodfellowia gen. nov., a new genus of the Pseudonocardineae related to Actinoalloteichus, containing Goodfellowia coeruleoviolacea gen. nov., comb. nov. gen. nov., comb. nov.</title>
        <authorList>
            <person name="Labeda D."/>
        </authorList>
    </citation>
    <scope>NUCLEOTIDE SEQUENCE [LARGE SCALE GENOMIC DNA]</scope>
    <source>
        <strain evidence="7 8">AN110305</strain>
    </source>
</reference>
<feature type="transmembrane region" description="Helical" evidence="6">
    <location>
        <begin position="156"/>
        <end position="175"/>
    </location>
</feature>
<evidence type="ECO:0000256" key="4">
    <source>
        <dbReference type="ARBA" id="ARBA00022989"/>
    </source>
</evidence>
<dbReference type="PANTHER" id="PTHR45649">
    <property type="entry name" value="AMINO-ACID PERMEASE BAT1"/>
    <property type="match status" value="1"/>
</dbReference>
<feature type="transmembrane region" description="Helical" evidence="6">
    <location>
        <begin position="124"/>
        <end position="144"/>
    </location>
</feature>
<feature type="transmembrane region" description="Helical" evidence="6">
    <location>
        <begin position="195"/>
        <end position="214"/>
    </location>
</feature>
<evidence type="ECO:0000256" key="5">
    <source>
        <dbReference type="ARBA" id="ARBA00023136"/>
    </source>
</evidence>
<comment type="subcellular location">
    <subcellularLocation>
        <location evidence="1">Membrane</location>
        <topology evidence="1">Multi-pass membrane protein</topology>
    </subcellularLocation>
</comment>
<gene>
    <name evidence="7" type="ORF">F0L68_22045</name>
</gene>
<proteinExistence type="predicted"/>
<keyword evidence="8" id="KW-1185">Reference proteome</keyword>
<feature type="transmembrane region" description="Helical" evidence="6">
    <location>
        <begin position="403"/>
        <end position="422"/>
    </location>
</feature>
<feature type="transmembrane region" description="Helical" evidence="6">
    <location>
        <begin position="38"/>
        <end position="70"/>
    </location>
</feature>
<keyword evidence="2" id="KW-0813">Transport</keyword>